<name>A0A5D4S9E0_9BACI</name>
<dbReference type="Proteomes" id="UP000322524">
    <property type="component" value="Unassembled WGS sequence"/>
</dbReference>
<dbReference type="Pfam" id="PF13286">
    <property type="entry name" value="HD_assoc"/>
    <property type="match status" value="1"/>
</dbReference>
<evidence type="ECO:0000256" key="1">
    <source>
        <dbReference type="ARBA" id="ARBA00022801"/>
    </source>
</evidence>
<comment type="caution">
    <text evidence="3">The sequence shown here is derived from an EMBL/GenBank/DDBJ whole genome shotgun (WGS) entry which is preliminary data.</text>
</comment>
<dbReference type="InterPro" id="IPR026875">
    <property type="entry name" value="PHydrolase_assoc_dom"/>
</dbReference>
<sequence>MSDIVQIYEKQGEKIIKGLFDAFTDDKFNKNNMLLPVEFRNTNEEKDRMIADYISGMMDSYAIQVFQNLYGKNSLEVIYDAKYFSQYFRN</sequence>
<keyword evidence="1" id="KW-0378">Hydrolase</keyword>
<accession>A0A5D4S9E0</accession>
<proteinExistence type="predicted"/>
<evidence type="ECO:0000259" key="2">
    <source>
        <dbReference type="Pfam" id="PF13286"/>
    </source>
</evidence>
<dbReference type="Gene3D" id="1.10.3210.10">
    <property type="entry name" value="Hypothetical protein af1432"/>
    <property type="match status" value="1"/>
</dbReference>
<organism evidence="3 4">
    <name type="scientific">Sutcliffiella horikoshii</name>
    <dbReference type="NCBI Taxonomy" id="79883"/>
    <lineage>
        <taxon>Bacteria</taxon>
        <taxon>Bacillati</taxon>
        <taxon>Bacillota</taxon>
        <taxon>Bacilli</taxon>
        <taxon>Bacillales</taxon>
        <taxon>Bacillaceae</taxon>
        <taxon>Sutcliffiella</taxon>
    </lineage>
</organism>
<dbReference type="EMBL" id="VTEV01000016">
    <property type="protein sequence ID" value="TYS59519.1"/>
    <property type="molecule type" value="Genomic_DNA"/>
</dbReference>
<dbReference type="GO" id="GO:0016787">
    <property type="term" value="F:hydrolase activity"/>
    <property type="evidence" value="ECO:0007669"/>
    <property type="project" value="UniProtKB-KW"/>
</dbReference>
<evidence type="ECO:0000313" key="3">
    <source>
        <dbReference type="EMBL" id="TYS59519.1"/>
    </source>
</evidence>
<dbReference type="AlphaFoldDB" id="A0A5D4S9E0"/>
<feature type="domain" description="Phosphohydrolase-associated" evidence="2">
    <location>
        <begin position="5"/>
        <end position="67"/>
    </location>
</feature>
<evidence type="ECO:0000313" key="4">
    <source>
        <dbReference type="Proteomes" id="UP000322524"/>
    </source>
</evidence>
<gene>
    <name evidence="3" type="ORF">FZC76_22065</name>
</gene>
<reference evidence="3 4" key="1">
    <citation type="submission" date="2019-08" db="EMBL/GenBank/DDBJ databases">
        <title>Bacillus genomes from the desert of Cuatro Cienegas, Coahuila.</title>
        <authorList>
            <person name="Olmedo-Alvarez G."/>
        </authorList>
    </citation>
    <scope>NUCLEOTIDE SEQUENCE [LARGE SCALE GENOMIC DNA]</scope>
    <source>
        <strain evidence="3 4">CH28_1T</strain>
    </source>
</reference>
<protein>
    <recommendedName>
        <fullName evidence="2">Phosphohydrolase-associated domain-containing protein</fullName>
    </recommendedName>
</protein>
<dbReference type="OrthoDB" id="9803619at2"/>